<feature type="compositionally biased region" description="Low complexity" evidence="17">
    <location>
        <begin position="56"/>
        <end position="70"/>
    </location>
</feature>
<evidence type="ECO:0000256" key="6">
    <source>
        <dbReference type="ARBA" id="ARBA00022553"/>
    </source>
</evidence>
<keyword evidence="13 16" id="KW-0357">Heparan sulfate</keyword>
<evidence type="ECO:0000256" key="13">
    <source>
        <dbReference type="ARBA" id="ARBA00023207"/>
    </source>
</evidence>
<dbReference type="EMBL" id="JAFBMS010000102">
    <property type="protein sequence ID" value="KAG9336863.1"/>
    <property type="molecule type" value="Genomic_DNA"/>
</dbReference>
<keyword evidence="8" id="KW-0732">Signal</keyword>
<evidence type="ECO:0000256" key="3">
    <source>
        <dbReference type="ARBA" id="ARBA00005343"/>
    </source>
</evidence>
<feature type="compositionally biased region" description="Polar residues" evidence="17">
    <location>
        <begin position="232"/>
        <end position="242"/>
    </location>
</feature>
<dbReference type="Pfam" id="PF01034">
    <property type="entry name" value="Syndecan"/>
    <property type="match status" value="1"/>
</dbReference>
<dbReference type="OrthoDB" id="10044468at2759"/>
<protein>
    <recommendedName>
        <fullName evidence="16">Syndecan</fullName>
    </recommendedName>
</protein>
<accession>A0A8T2N8Y1</accession>
<name>A0A8T2N8Y1_9TELE</name>
<feature type="region of interest" description="Disordered" evidence="17">
    <location>
        <begin position="102"/>
        <end position="242"/>
    </location>
</feature>
<comment type="similarity">
    <text evidence="4">Belongs to the neurexin family.</text>
</comment>
<feature type="transmembrane region" description="Helical" evidence="18">
    <location>
        <begin position="281"/>
        <end position="305"/>
    </location>
</feature>
<evidence type="ECO:0000313" key="21">
    <source>
        <dbReference type="Proteomes" id="UP000824540"/>
    </source>
</evidence>
<evidence type="ECO:0000256" key="8">
    <source>
        <dbReference type="ARBA" id="ARBA00022729"/>
    </source>
</evidence>
<evidence type="ECO:0000256" key="18">
    <source>
        <dbReference type="SAM" id="Phobius"/>
    </source>
</evidence>
<organism evidence="20 21">
    <name type="scientific">Albula glossodonta</name>
    <name type="common">roundjaw bonefish</name>
    <dbReference type="NCBI Taxonomy" id="121402"/>
    <lineage>
        <taxon>Eukaryota</taxon>
        <taxon>Metazoa</taxon>
        <taxon>Chordata</taxon>
        <taxon>Craniata</taxon>
        <taxon>Vertebrata</taxon>
        <taxon>Euteleostomi</taxon>
        <taxon>Actinopterygii</taxon>
        <taxon>Neopterygii</taxon>
        <taxon>Teleostei</taxon>
        <taxon>Albuliformes</taxon>
        <taxon>Albulidae</taxon>
        <taxon>Albula</taxon>
    </lineage>
</organism>
<dbReference type="AlphaFoldDB" id="A0A8T2N8Y1"/>
<dbReference type="SMART" id="SM00294">
    <property type="entry name" value="4.1m"/>
    <property type="match status" value="1"/>
</dbReference>
<comment type="subunit">
    <text evidence="15">Interacts with CDCP1. Interacts (via C-terminus) with TIAM1 (via PDZ domain). Interacts with MDK.</text>
</comment>
<dbReference type="GO" id="GO:0009986">
    <property type="term" value="C:cell surface"/>
    <property type="evidence" value="ECO:0007669"/>
    <property type="project" value="TreeGrafter"/>
</dbReference>
<evidence type="ECO:0000256" key="4">
    <source>
        <dbReference type="ARBA" id="ARBA00010241"/>
    </source>
</evidence>
<gene>
    <name evidence="20" type="ORF">JZ751_003211</name>
</gene>
<dbReference type="InterPro" id="IPR001050">
    <property type="entry name" value="Syndecan"/>
</dbReference>
<proteinExistence type="inferred from homology"/>
<feature type="compositionally biased region" description="Low complexity" evidence="17">
    <location>
        <begin position="102"/>
        <end position="121"/>
    </location>
</feature>
<evidence type="ECO:0000256" key="7">
    <source>
        <dbReference type="ARBA" id="ARBA00022692"/>
    </source>
</evidence>
<dbReference type="GO" id="GO:0005576">
    <property type="term" value="C:extracellular region"/>
    <property type="evidence" value="ECO:0007669"/>
    <property type="project" value="UniProtKB-SubCell"/>
</dbReference>
<feature type="compositionally biased region" description="Low complexity" evidence="17">
    <location>
        <begin position="156"/>
        <end position="168"/>
    </location>
</feature>
<feature type="region of interest" description="Disordered" evidence="17">
    <location>
        <begin position="27"/>
        <end position="70"/>
    </location>
</feature>
<feature type="compositionally biased region" description="Acidic residues" evidence="17">
    <location>
        <begin position="169"/>
        <end position="187"/>
    </location>
</feature>
<feature type="region of interest" description="Disordered" evidence="17">
    <location>
        <begin position="315"/>
        <end position="337"/>
    </location>
</feature>
<dbReference type="GO" id="GO:0016020">
    <property type="term" value="C:membrane"/>
    <property type="evidence" value="ECO:0007669"/>
    <property type="project" value="UniProtKB-SubCell"/>
</dbReference>
<evidence type="ECO:0000256" key="12">
    <source>
        <dbReference type="ARBA" id="ARBA00023180"/>
    </source>
</evidence>
<keyword evidence="6" id="KW-0597">Phosphoprotein</keyword>
<evidence type="ECO:0000256" key="2">
    <source>
        <dbReference type="ARBA" id="ARBA00004550"/>
    </source>
</evidence>
<keyword evidence="11 18" id="KW-0472">Membrane</keyword>
<keyword evidence="7 16" id="KW-0812">Transmembrane</keyword>
<comment type="subcellular location">
    <subcellularLocation>
        <location evidence="1 16">Membrane</location>
        <topology evidence="1 16">Single-pass type I membrane protein</topology>
    </subcellularLocation>
    <subcellularLocation>
        <location evidence="2">Secreted</location>
        <location evidence="2">Extracellular exosome</location>
    </subcellularLocation>
</comment>
<evidence type="ECO:0000256" key="1">
    <source>
        <dbReference type="ARBA" id="ARBA00004479"/>
    </source>
</evidence>
<keyword evidence="21" id="KW-1185">Reference proteome</keyword>
<comment type="similarity">
    <text evidence="3 16">Belongs to the syndecan proteoglycan family.</text>
</comment>
<evidence type="ECO:0000256" key="14">
    <source>
        <dbReference type="ARBA" id="ARBA00045247"/>
    </source>
</evidence>
<evidence type="ECO:0000256" key="11">
    <source>
        <dbReference type="ARBA" id="ARBA00023136"/>
    </source>
</evidence>
<evidence type="ECO:0000313" key="20">
    <source>
        <dbReference type="EMBL" id="KAG9336863.1"/>
    </source>
</evidence>
<dbReference type="InterPro" id="IPR030479">
    <property type="entry name" value="Syndecan_CS"/>
</dbReference>
<dbReference type="Proteomes" id="UP000824540">
    <property type="component" value="Unassembled WGS sequence"/>
</dbReference>
<keyword evidence="12 16" id="KW-0325">Glycoprotein</keyword>
<evidence type="ECO:0000256" key="5">
    <source>
        <dbReference type="ARBA" id="ARBA00022525"/>
    </source>
</evidence>
<comment type="function">
    <text evidence="14">Cell surface proteoglycan that contains both heparan sulfate and chondroitin sulfate and that links the cytoskeleton to the interstitial matrix. Regulates exosome biogenesis in concert with SDCBP and PDCD6IP. Able to induce its own expression in dental mesenchymal cells and also in the neighboring dental epithelial cells via an MSX1-mediated pathway.</text>
</comment>
<dbReference type="PANTHER" id="PTHR10915">
    <property type="entry name" value="SYNDECAN"/>
    <property type="match status" value="1"/>
</dbReference>
<comment type="caution">
    <text evidence="20">The sequence shown here is derived from an EMBL/GenBank/DDBJ whole genome shotgun (WGS) entry which is preliminary data.</text>
</comment>
<evidence type="ECO:0000259" key="19">
    <source>
        <dbReference type="SMART" id="SM00294"/>
    </source>
</evidence>
<keyword evidence="10 18" id="KW-1133">Transmembrane helix</keyword>
<reference evidence="20" key="1">
    <citation type="thesis" date="2021" institute="BYU ScholarsArchive" country="Provo, UT, USA">
        <title>Applications of and Algorithms for Genome Assembly and Genomic Analyses with an Emphasis on Marine Teleosts.</title>
        <authorList>
            <person name="Pickett B.D."/>
        </authorList>
    </citation>
    <scope>NUCLEOTIDE SEQUENCE</scope>
    <source>
        <strain evidence="20">HI-2016</strain>
    </source>
</reference>
<dbReference type="InterPro" id="IPR003585">
    <property type="entry name" value="Neurexin-like"/>
</dbReference>
<dbReference type="GO" id="GO:0016477">
    <property type="term" value="P:cell migration"/>
    <property type="evidence" value="ECO:0007669"/>
    <property type="project" value="TreeGrafter"/>
</dbReference>
<dbReference type="PANTHER" id="PTHR10915:SF5">
    <property type="entry name" value="SYNDECAN-1"/>
    <property type="match status" value="1"/>
</dbReference>
<feature type="domain" description="Neurexin/syndecan/glycophorin C" evidence="19">
    <location>
        <begin position="304"/>
        <end position="322"/>
    </location>
</feature>
<evidence type="ECO:0000256" key="16">
    <source>
        <dbReference type="RuleBase" id="RU000649"/>
    </source>
</evidence>
<evidence type="ECO:0000256" key="9">
    <source>
        <dbReference type="ARBA" id="ARBA00022974"/>
    </source>
</evidence>
<dbReference type="InterPro" id="IPR027789">
    <property type="entry name" value="Syndecan/Neurexin_dom"/>
</dbReference>
<evidence type="ECO:0000256" key="15">
    <source>
        <dbReference type="ARBA" id="ARBA00046939"/>
    </source>
</evidence>
<evidence type="ECO:0000256" key="10">
    <source>
        <dbReference type="ARBA" id="ARBA00022989"/>
    </source>
</evidence>
<dbReference type="PROSITE" id="PS00964">
    <property type="entry name" value="SYNDECAN"/>
    <property type="match status" value="1"/>
</dbReference>
<sequence>MARERWGGALQGVKVTDFSSMWNVSTAPPPVKPAMTTEQADGVVEAKEEEGTVSQAAAATPTTATPTMAPPAATASNQLTTAPGRIIEEVPEVPLLQTTSASPAATQAKATPPPVKATAAPIANEPVPSETTQSLLTTESSPTEAAAPVGVDTEVEASAEASTEPTTVAEEEEEEEEVVEKEEEEEEATHAPSQQPESEMLPATTPAAEIDTESIDPTQDDMSSGDGDNAEATASPTLTESDIINPDVVERVEAPIENTVRTVMERNPTSENQSLLERKEVLGGVIAGGVVGLAFAIMLVSLMVYRMKKKDEGSYALDEQKHPNGYQKPQRQEEFLA</sequence>
<keyword evidence="9 16" id="KW-0654">Proteoglycan</keyword>
<evidence type="ECO:0000256" key="17">
    <source>
        <dbReference type="SAM" id="MobiDB-lite"/>
    </source>
</evidence>
<keyword evidence="5" id="KW-0964">Secreted</keyword>
<feature type="compositionally biased region" description="Low complexity" evidence="17">
    <location>
        <begin position="128"/>
        <end position="144"/>
    </location>
</feature>